<feature type="domain" description="DUF218" evidence="2">
    <location>
        <begin position="92"/>
        <end position="225"/>
    </location>
</feature>
<organism evidence="3 4">
    <name type="scientific">Gloeocapsopsis crepidinum LEGE 06123</name>
    <dbReference type="NCBI Taxonomy" id="588587"/>
    <lineage>
        <taxon>Bacteria</taxon>
        <taxon>Bacillati</taxon>
        <taxon>Cyanobacteriota</taxon>
        <taxon>Cyanophyceae</taxon>
        <taxon>Oscillatoriophycideae</taxon>
        <taxon>Chroococcales</taxon>
        <taxon>Chroococcaceae</taxon>
        <taxon>Gloeocapsopsis</taxon>
    </lineage>
</organism>
<dbReference type="Pfam" id="PF02698">
    <property type="entry name" value="DUF218"/>
    <property type="match status" value="1"/>
</dbReference>
<dbReference type="PANTHER" id="PTHR30336">
    <property type="entry name" value="INNER MEMBRANE PROTEIN, PROBABLE PERMEASE"/>
    <property type="match status" value="1"/>
</dbReference>
<gene>
    <name evidence="3" type="ORF">IQ230_15310</name>
</gene>
<keyword evidence="1" id="KW-0472">Membrane</keyword>
<dbReference type="InterPro" id="IPR051599">
    <property type="entry name" value="Cell_Envelope_Assoc"/>
</dbReference>
<dbReference type="EMBL" id="JADEWN010000037">
    <property type="protein sequence ID" value="MBE9191691.1"/>
    <property type="molecule type" value="Genomic_DNA"/>
</dbReference>
<keyword evidence="1" id="KW-0812">Transmembrane</keyword>
<evidence type="ECO:0000313" key="3">
    <source>
        <dbReference type="EMBL" id="MBE9191691.1"/>
    </source>
</evidence>
<dbReference type="InterPro" id="IPR014729">
    <property type="entry name" value="Rossmann-like_a/b/a_fold"/>
</dbReference>
<dbReference type="PANTHER" id="PTHR30336:SF4">
    <property type="entry name" value="ENVELOPE BIOGENESIS FACTOR ELYC"/>
    <property type="match status" value="1"/>
</dbReference>
<dbReference type="InterPro" id="IPR003848">
    <property type="entry name" value="DUF218"/>
</dbReference>
<proteinExistence type="predicted"/>
<sequence length="268" mass="30068">MFDSRFCLREFTQFPVEFGWQQLRSPILLFLATLIVVLASLWLIARIWRRKFQKLILPSTAILLCSLIAIGLVSVVAVNGLFLPADPGTAVDAIVILGRGRALRMDRARVATQLWQAKRAPIIFVSGRGDALQIIELLIAQGVPQQVVDGENCSLTTKENAIFSAAILQQRNIQRIILVSDAPHMWRSLIEFRAYGFSVIPRTSRLPAKWGSRQKAYLALRESVGLPWYILRQIATPPASIPPDTKLASLLKKAQQYGQQHLYVDREG</sequence>
<dbReference type="CDD" id="cd06259">
    <property type="entry name" value="YdcF-like"/>
    <property type="match status" value="1"/>
</dbReference>
<comment type="caution">
    <text evidence="3">The sequence shown here is derived from an EMBL/GenBank/DDBJ whole genome shotgun (WGS) entry which is preliminary data.</text>
</comment>
<feature type="transmembrane region" description="Helical" evidence="1">
    <location>
        <begin position="60"/>
        <end position="82"/>
    </location>
</feature>
<reference evidence="3 4" key="1">
    <citation type="submission" date="2020-10" db="EMBL/GenBank/DDBJ databases">
        <authorList>
            <person name="Castelo-Branco R."/>
            <person name="Eusebio N."/>
            <person name="Adriana R."/>
            <person name="Vieira A."/>
            <person name="Brugerolle De Fraissinette N."/>
            <person name="Rezende De Castro R."/>
            <person name="Schneider M.P."/>
            <person name="Vasconcelos V."/>
            <person name="Leao P.N."/>
        </authorList>
    </citation>
    <scope>NUCLEOTIDE SEQUENCE [LARGE SCALE GENOMIC DNA]</scope>
    <source>
        <strain evidence="3 4">LEGE 06123</strain>
    </source>
</reference>
<dbReference type="RefSeq" id="WP_193932813.1">
    <property type="nucleotide sequence ID" value="NZ_CAWPMZ010000069.1"/>
</dbReference>
<keyword evidence="1" id="KW-1133">Transmembrane helix</keyword>
<evidence type="ECO:0000313" key="4">
    <source>
        <dbReference type="Proteomes" id="UP000651156"/>
    </source>
</evidence>
<evidence type="ECO:0000259" key="2">
    <source>
        <dbReference type="Pfam" id="PF02698"/>
    </source>
</evidence>
<feature type="transmembrane region" description="Helical" evidence="1">
    <location>
        <begin position="27"/>
        <end position="48"/>
    </location>
</feature>
<protein>
    <submittedName>
        <fullName evidence="3">YdcF family protein</fullName>
    </submittedName>
</protein>
<name>A0ABR9UTU3_9CHRO</name>
<keyword evidence="4" id="KW-1185">Reference proteome</keyword>
<dbReference type="Gene3D" id="3.40.50.620">
    <property type="entry name" value="HUPs"/>
    <property type="match status" value="1"/>
</dbReference>
<evidence type="ECO:0000256" key="1">
    <source>
        <dbReference type="SAM" id="Phobius"/>
    </source>
</evidence>
<dbReference type="Proteomes" id="UP000651156">
    <property type="component" value="Unassembled WGS sequence"/>
</dbReference>
<accession>A0ABR9UTU3</accession>